<feature type="transmembrane region" description="Helical" evidence="6">
    <location>
        <begin position="272"/>
        <end position="293"/>
    </location>
</feature>
<feature type="transmembrane region" description="Helical" evidence="6">
    <location>
        <begin position="159"/>
        <end position="179"/>
    </location>
</feature>
<feature type="transmembrane region" description="Helical" evidence="6">
    <location>
        <begin position="116"/>
        <end position="138"/>
    </location>
</feature>
<dbReference type="AlphaFoldDB" id="A0A420XKN2"/>
<evidence type="ECO:0000313" key="7">
    <source>
        <dbReference type="EMBL" id="RKS68570.1"/>
    </source>
</evidence>
<proteinExistence type="predicted"/>
<keyword evidence="2" id="KW-1003">Cell membrane</keyword>
<gene>
    <name evidence="7" type="ORF">CLV35_3698</name>
</gene>
<feature type="transmembrane region" description="Helical" evidence="6">
    <location>
        <begin position="40"/>
        <end position="65"/>
    </location>
</feature>
<comment type="subcellular location">
    <subcellularLocation>
        <location evidence="1">Cell membrane</location>
        <topology evidence="1">Multi-pass membrane protein</topology>
    </subcellularLocation>
</comment>
<sequence>MPSLRALLTLSMPVAVVVLAVLDRHAVASGVHSVLAARPGWLLVGLLGLVAMWVAGTLTQLGVLAVRPPLSLLFAVQVAGSFANSVLPAGAGGLAVNVRFLRRLGLSREAACASQALNTSAGAVTHLLLVAVVAALAPHRLLEEAATRLAGSTRALEPWAAPAVVATAAVVGLGAWLSAHHEHRWLAAARVGTRAMLAEHRALHRVVRDPVRALQLWPAAMSVPVLHSLVLFAVLRSIGAPLPMRTVLLTYLLVSALSAIVPSPGGAGSLDVALVAGLAAAGLSVDSAVAALAAYRFLTVWLPLVPGACVLGVLVRRGVV</sequence>
<keyword evidence="5 6" id="KW-0472">Membrane</keyword>
<dbReference type="InterPro" id="IPR022791">
    <property type="entry name" value="L-PG_synthase/AglD"/>
</dbReference>
<feature type="transmembrane region" description="Helical" evidence="6">
    <location>
        <begin position="300"/>
        <end position="319"/>
    </location>
</feature>
<dbReference type="Pfam" id="PF03706">
    <property type="entry name" value="LPG_synthase_TM"/>
    <property type="match status" value="1"/>
</dbReference>
<organism evidence="7 8">
    <name type="scientific">Motilibacter peucedani</name>
    <dbReference type="NCBI Taxonomy" id="598650"/>
    <lineage>
        <taxon>Bacteria</taxon>
        <taxon>Bacillati</taxon>
        <taxon>Actinomycetota</taxon>
        <taxon>Actinomycetes</taxon>
        <taxon>Motilibacterales</taxon>
        <taxon>Motilibacteraceae</taxon>
        <taxon>Motilibacter</taxon>
    </lineage>
</organism>
<dbReference type="Proteomes" id="UP000281955">
    <property type="component" value="Unassembled WGS sequence"/>
</dbReference>
<keyword evidence="8" id="KW-1185">Reference proteome</keyword>
<feature type="transmembrane region" description="Helical" evidence="6">
    <location>
        <begin position="72"/>
        <end position="96"/>
    </location>
</feature>
<evidence type="ECO:0000256" key="6">
    <source>
        <dbReference type="SAM" id="Phobius"/>
    </source>
</evidence>
<evidence type="ECO:0000313" key="8">
    <source>
        <dbReference type="Proteomes" id="UP000281955"/>
    </source>
</evidence>
<reference evidence="7 8" key="1">
    <citation type="submission" date="2018-10" db="EMBL/GenBank/DDBJ databases">
        <title>Genomic Encyclopedia of Archaeal and Bacterial Type Strains, Phase II (KMG-II): from individual species to whole genera.</title>
        <authorList>
            <person name="Goeker M."/>
        </authorList>
    </citation>
    <scope>NUCLEOTIDE SEQUENCE [LARGE SCALE GENOMIC DNA]</scope>
    <source>
        <strain evidence="7 8">RP-AC37</strain>
    </source>
</reference>
<keyword evidence="3 6" id="KW-0812">Transmembrane</keyword>
<protein>
    <submittedName>
        <fullName evidence="7">Uncharacterized membrane protein YbhN (UPF0104 family)</fullName>
    </submittedName>
</protein>
<dbReference type="PANTHER" id="PTHR39087:SF2">
    <property type="entry name" value="UPF0104 MEMBRANE PROTEIN MJ1595"/>
    <property type="match status" value="1"/>
</dbReference>
<name>A0A420XKN2_9ACTN</name>
<feature type="transmembrane region" description="Helical" evidence="6">
    <location>
        <begin position="216"/>
        <end position="235"/>
    </location>
</feature>
<evidence type="ECO:0000256" key="5">
    <source>
        <dbReference type="ARBA" id="ARBA00023136"/>
    </source>
</evidence>
<feature type="transmembrane region" description="Helical" evidence="6">
    <location>
        <begin position="247"/>
        <end position="266"/>
    </location>
</feature>
<evidence type="ECO:0000256" key="1">
    <source>
        <dbReference type="ARBA" id="ARBA00004651"/>
    </source>
</evidence>
<comment type="caution">
    <text evidence="7">The sequence shown here is derived from an EMBL/GenBank/DDBJ whole genome shotgun (WGS) entry which is preliminary data.</text>
</comment>
<evidence type="ECO:0000256" key="2">
    <source>
        <dbReference type="ARBA" id="ARBA00022475"/>
    </source>
</evidence>
<keyword evidence="4 6" id="KW-1133">Transmembrane helix</keyword>
<accession>A0A420XKN2</accession>
<dbReference type="PANTHER" id="PTHR39087">
    <property type="entry name" value="UPF0104 MEMBRANE PROTEIN MJ1595"/>
    <property type="match status" value="1"/>
</dbReference>
<evidence type="ECO:0000256" key="4">
    <source>
        <dbReference type="ARBA" id="ARBA00022989"/>
    </source>
</evidence>
<dbReference type="GO" id="GO:0005886">
    <property type="term" value="C:plasma membrane"/>
    <property type="evidence" value="ECO:0007669"/>
    <property type="project" value="UniProtKB-SubCell"/>
</dbReference>
<dbReference type="EMBL" id="RBWV01000016">
    <property type="protein sequence ID" value="RKS68570.1"/>
    <property type="molecule type" value="Genomic_DNA"/>
</dbReference>
<dbReference type="InParanoid" id="A0A420XKN2"/>
<evidence type="ECO:0000256" key="3">
    <source>
        <dbReference type="ARBA" id="ARBA00022692"/>
    </source>
</evidence>